<proteinExistence type="predicted"/>
<keyword evidence="3" id="KW-1185">Reference proteome</keyword>
<reference evidence="2 3" key="1">
    <citation type="submission" date="2024-02" db="EMBL/GenBank/DDBJ databases">
        <authorList>
            <person name="Chen Y."/>
            <person name="Shah S."/>
            <person name="Dougan E. K."/>
            <person name="Thang M."/>
            <person name="Chan C."/>
        </authorList>
    </citation>
    <scope>NUCLEOTIDE SEQUENCE [LARGE SCALE GENOMIC DNA]</scope>
</reference>
<evidence type="ECO:0000256" key="1">
    <source>
        <dbReference type="SAM" id="MobiDB-lite"/>
    </source>
</evidence>
<evidence type="ECO:0000313" key="2">
    <source>
        <dbReference type="EMBL" id="CAK9010914.1"/>
    </source>
</evidence>
<gene>
    <name evidence="2" type="ORF">SCF082_LOCUS10872</name>
</gene>
<feature type="compositionally biased region" description="Low complexity" evidence="1">
    <location>
        <begin position="529"/>
        <end position="541"/>
    </location>
</feature>
<comment type="caution">
    <text evidence="2">The sequence shown here is derived from an EMBL/GenBank/DDBJ whole genome shotgun (WGS) entry which is preliminary data.</text>
</comment>
<dbReference type="PANTHER" id="PTHR10728:SF40">
    <property type="entry name" value="PATATIN FAMILY PROTEIN"/>
    <property type="match status" value="1"/>
</dbReference>
<name>A0ABP0J9P1_9DINO</name>
<protein>
    <submittedName>
        <fullName evidence="2">Cytosolic phospholipase A2 zeta</fullName>
    </submittedName>
</protein>
<dbReference type="Proteomes" id="UP001642464">
    <property type="component" value="Unassembled WGS sequence"/>
</dbReference>
<dbReference type="Gene3D" id="3.40.1090.10">
    <property type="entry name" value="Cytosolic phospholipase A2 catalytic domain"/>
    <property type="match status" value="1"/>
</dbReference>
<feature type="compositionally biased region" description="Basic and acidic residues" evidence="1">
    <location>
        <begin position="543"/>
        <end position="560"/>
    </location>
</feature>
<dbReference type="InterPro" id="IPR016035">
    <property type="entry name" value="Acyl_Trfase/lysoPLipase"/>
</dbReference>
<feature type="region of interest" description="Disordered" evidence="1">
    <location>
        <begin position="529"/>
        <end position="565"/>
    </location>
</feature>
<evidence type="ECO:0000313" key="3">
    <source>
        <dbReference type="Proteomes" id="UP001642464"/>
    </source>
</evidence>
<dbReference type="SUPFAM" id="SSF52151">
    <property type="entry name" value="FabD/lysophospholipase-like"/>
    <property type="match status" value="1"/>
</dbReference>
<organism evidence="2 3">
    <name type="scientific">Durusdinium trenchii</name>
    <dbReference type="NCBI Taxonomy" id="1381693"/>
    <lineage>
        <taxon>Eukaryota</taxon>
        <taxon>Sar</taxon>
        <taxon>Alveolata</taxon>
        <taxon>Dinophyceae</taxon>
        <taxon>Suessiales</taxon>
        <taxon>Symbiodiniaceae</taxon>
        <taxon>Durusdinium</taxon>
    </lineage>
</organism>
<accession>A0ABP0J9P1</accession>
<sequence>MGDVEGARKMEHMDDVVVAAMERDVKRASMRHEGGEEGRMSGAPEGFLLQGYLKKGEWKAPTQCGCIPVRDRQYKDKFVALDLSQAALVYAKNRMLLNTPSCKVIPFNVIKHVALEGESSNRFRVFLKSGVRGEFKGREYFSWSAVNHHTAQEWVQYLQECSFLRATVYTVGSEGAFPEVELGVKTDTAICLSGGGARAHVAAMGQLRALHILGLLNRDDINYMSSVSGSAWATCIYTFYEKGAHNDEHLLGPRTYMDDLGLRDLANDPCPMGKVATTEMWKLAESLFWSTNSHEWWERTVGEVYLEPFGLNDDLSYGHHDMAALMKASNTQLFWKGKSFHYARRDRPFWIANAAVLGPKWAKAGDIYPVQFTPMYSGTPFPHKMHLRDRRHHNRQHDDVAVGGGMIDSFAFGSDAPVNEEELSHMGGSRRRLSLRDGAKAVTNAASQVVREMFKAMEGLINEHEEEIHLGVGKRLVRVPYPEKPLTLRHTVGIASHAPAFFFKNYGVTNRLNPRSKYWSLSQHGGSANRRSLGAASAASGAEDDHGAARPAKEPGHETSEMDFADGGTLDNIGLLAMLQRRVKRIVVCVNSEVPLPMKPKKKRGSVRKSIRKIRTSRRVDGDFSSVFSSEDGSAYPESVTSGGTDVQSYIEEEEVMDEVFSFIPTYADWPQASILPLFGIEVPVKGEWGNFAHNQVFRRDRILSMLEQLQRHKLNGEPLIARDRYHVMRNDWWGIKGNFEVEIMWIYLDKVRSFELQLPTETRAEIDRGIKGAFPRFPTYKTFGTKKGKWIEPSLTNEQVNLLSALTEWSILHRSDEIKAFFRGELDEPEDVTRTVTELKEHGFV</sequence>
<dbReference type="EMBL" id="CAXAMM010006404">
    <property type="protein sequence ID" value="CAK9010914.1"/>
    <property type="molecule type" value="Genomic_DNA"/>
</dbReference>
<dbReference type="PANTHER" id="PTHR10728">
    <property type="entry name" value="CYTOSOLIC PHOSPHOLIPASE A2"/>
    <property type="match status" value="1"/>
</dbReference>